<reference evidence="2 3" key="1">
    <citation type="submission" date="2023-03" db="EMBL/GenBank/DDBJ databases">
        <title>High recombination rates correlate with genetic variation in Cardiocondyla obscurior ants.</title>
        <authorList>
            <person name="Errbii M."/>
        </authorList>
    </citation>
    <scope>NUCLEOTIDE SEQUENCE [LARGE SCALE GENOMIC DNA]</scope>
    <source>
        <strain evidence="2">Alpha-2009</strain>
        <tissue evidence="2">Whole body</tissue>
    </source>
</reference>
<accession>A0AAW2EL12</accession>
<evidence type="ECO:0000313" key="3">
    <source>
        <dbReference type="Proteomes" id="UP001430953"/>
    </source>
</evidence>
<evidence type="ECO:0000313" key="2">
    <source>
        <dbReference type="EMBL" id="KAL0102342.1"/>
    </source>
</evidence>
<sequence length="149" mass="16063">MSRLIVVALAVLGLLQQAAAAIDLSQSKNIQIDFTQDDIVPKTAVKSLMPEKHAASGFIGNFEVGTRYADETIFNRDLVFNNPTNTVQSSTLTININNGIIHYLNVENKSGSYAVICGEPGNIGSYRANINIRAGPNTKSYLTLIVAAH</sequence>
<keyword evidence="3" id="KW-1185">Reference proteome</keyword>
<name>A0AAW2EL12_9HYME</name>
<gene>
    <name evidence="2" type="ORF">PUN28_018698</name>
</gene>
<feature type="chain" id="PRO_5043463973" evidence="1">
    <location>
        <begin position="21"/>
        <end position="149"/>
    </location>
</feature>
<protein>
    <submittedName>
        <fullName evidence="2">Uncharacterized protein</fullName>
    </submittedName>
</protein>
<feature type="signal peptide" evidence="1">
    <location>
        <begin position="1"/>
        <end position="20"/>
    </location>
</feature>
<proteinExistence type="predicted"/>
<dbReference type="AlphaFoldDB" id="A0AAW2EL12"/>
<dbReference type="EMBL" id="JADYXP020000023">
    <property type="protein sequence ID" value="KAL0102342.1"/>
    <property type="molecule type" value="Genomic_DNA"/>
</dbReference>
<evidence type="ECO:0000256" key="1">
    <source>
        <dbReference type="SAM" id="SignalP"/>
    </source>
</evidence>
<comment type="caution">
    <text evidence="2">The sequence shown here is derived from an EMBL/GenBank/DDBJ whole genome shotgun (WGS) entry which is preliminary data.</text>
</comment>
<keyword evidence="1" id="KW-0732">Signal</keyword>
<organism evidence="2 3">
    <name type="scientific">Cardiocondyla obscurior</name>
    <dbReference type="NCBI Taxonomy" id="286306"/>
    <lineage>
        <taxon>Eukaryota</taxon>
        <taxon>Metazoa</taxon>
        <taxon>Ecdysozoa</taxon>
        <taxon>Arthropoda</taxon>
        <taxon>Hexapoda</taxon>
        <taxon>Insecta</taxon>
        <taxon>Pterygota</taxon>
        <taxon>Neoptera</taxon>
        <taxon>Endopterygota</taxon>
        <taxon>Hymenoptera</taxon>
        <taxon>Apocrita</taxon>
        <taxon>Aculeata</taxon>
        <taxon>Formicoidea</taxon>
        <taxon>Formicidae</taxon>
        <taxon>Myrmicinae</taxon>
        <taxon>Cardiocondyla</taxon>
    </lineage>
</organism>
<dbReference type="Proteomes" id="UP001430953">
    <property type="component" value="Unassembled WGS sequence"/>
</dbReference>